<reference evidence="3" key="3">
    <citation type="submission" date="2019-09" db="EMBL/GenBank/DDBJ databases">
        <authorList>
            <person name="Zhang D.-C."/>
        </authorList>
    </citation>
    <scope>NUCLEOTIDE SEQUENCE</scope>
    <source>
        <strain evidence="3">RU-4-M-4</strain>
    </source>
</reference>
<dbReference type="SUPFAM" id="SSF52172">
    <property type="entry name" value="CheY-like"/>
    <property type="match status" value="1"/>
</dbReference>
<dbReference type="Proteomes" id="UP000322315">
    <property type="component" value="Unassembled WGS sequence"/>
</dbReference>
<feature type="domain" description="Response regulatory" evidence="2">
    <location>
        <begin position="3"/>
        <end position="124"/>
    </location>
</feature>
<dbReference type="AlphaFoldDB" id="A0A5M7B809"/>
<evidence type="ECO:0000256" key="1">
    <source>
        <dbReference type="PROSITE-ProRule" id="PRU00169"/>
    </source>
</evidence>
<protein>
    <submittedName>
        <fullName evidence="3">Response regulator</fullName>
    </submittedName>
</protein>
<dbReference type="InterPro" id="IPR001789">
    <property type="entry name" value="Sig_transdc_resp-reg_receiver"/>
</dbReference>
<dbReference type="SMART" id="SM00448">
    <property type="entry name" value="REC"/>
    <property type="match status" value="1"/>
</dbReference>
<dbReference type="Pfam" id="PF00072">
    <property type="entry name" value="Response_reg"/>
    <property type="match status" value="1"/>
</dbReference>
<dbReference type="InterPro" id="IPR011006">
    <property type="entry name" value="CheY-like_superfamily"/>
</dbReference>
<gene>
    <name evidence="3" type="ORF">F2B50_12720</name>
    <name evidence="4" type="ORF">FPF71_12720</name>
</gene>
<dbReference type="PANTHER" id="PTHR43228:SF1">
    <property type="entry name" value="TWO-COMPONENT RESPONSE REGULATOR ARR22"/>
    <property type="match status" value="1"/>
</dbReference>
<evidence type="ECO:0000313" key="4">
    <source>
        <dbReference type="EMBL" id="TSJ74049.1"/>
    </source>
</evidence>
<reference evidence="3 6" key="1">
    <citation type="journal article" date="2015" name="Int. J. Syst. Evol. Microbiol.">
        <title>Algibacter amylolyticus sp. nov., isolated from intertidal sediment.</title>
        <authorList>
            <person name="Zhang D.C."/>
            <person name="Wu J."/>
            <person name="Neuner K."/>
            <person name="Yao J."/>
            <person name="Margesin R."/>
        </authorList>
    </citation>
    <scope>NUCLEOTIDE SEQUENCE [LARGE SCALE GENOMIC DNA]</scope>
    <source>
        <strain evidence="3 6">RU-4-M-4</strain>
    </source>
</reference>
<name>A0A5M7B809_9FLAO</name>
<evidence type="ECO:0000313" key="6">
    <source>
        <dbReference type="Proteomes" id="UP000322315"/>
    </source>
</evidence>
<dbReference type="Gene3D" id="3.40.50.2300">
    <property type="match status" value="1"/>
</dbReference>
<dbReference type="EMBL" id="VMBF01000008">
    <property type="protein sequence ID" value="TSJ74049.1"/>
    <property type="molecule type" value="Genomic_DNA"/>
</dbReference>
<evidence type="ECO:0000313" key="3">
    <source>
        <dbReference type="EMBL" id="KAA5823561.1"/>
    </source>
</evidence>
<dbReference type="RefSeq" id="WP_144117044.1">
    <property type="nucleotide sequence ID" value="NZ_JACHGE010000002.1"/>
</dbReference>
<feature type="modified residue" description="4-aspartylphosphate" evidence="1">
    <location>
        <position position="55"/>
    </location>
</feature>
<reference evidence="4 5" key="2">
    <citation type="submission" date="2019-07" db="EMBL/GenBank/DDBJ databases">
        <title>Algibacter marinivivus sp. nov., isolated from the surface of a marine red alga.</title>
        <authorList>
            <person name="Zhong X."/>
            <person name="Xu W."/>
            <person name="Zhang Y."/>
            <person name="Zhang Q."/>
            <person name="Du Z."/>
        </authorList>
    </citation>
    <scope>NUCLEOTIDE SEQUENCE [LARGE SCALE GENOMIC DNA]</scope>
    <source>
        <strain evidence="4 5">RU-4-M-4</strain>
    </source>
</reference>
<dbReference type="OrthoDB" id="673128at2"/>
<evidence type="ECO:0000259" key="2">
    <source>
        <dbReference type="PROSITE" id="PS50110"/>
    </source>
</evidence>
<dbReference type="Proteomes" id="UP000315145">
    <property type="component" value="Unassembled WGS sequence"/>
</dbReference>
<dbReference type="GO" id="GO:0000160">
    <property type="term" value="P:phosphorelay signal transduction system"/>
    <property type="evidence" value="ECO:0007669"/>
    <property type="project" value="InterPro"/>
</dbReference>
<organism evidence="3 6">
    <name type="scientific">Algibacter amylolyticus</name>
    <dbReference type="NCBI Taxonomy" id="1608400"/>
    <lineage>
        <taxon>Bacteria</taxon>
        <taxon>Pseudomonadati</taxon>
        <taxon>Bacteroidota</taxon>
        <taxon>Flavobacteriia</taxon>
        <taxon>Flavobacteriales</taxon>
        <taxon>Flavobacteriaceae</taxon>
        <taxon>Algibacter</taxon>
    </lineage>
</organism>
<proteinExistence type="predicted"/>
<dbReference type="PANTHER" id="PTHR43228">
    <property type="entry name" value="TWO-COMPONENT RESPONSE REGULATOR"/>
    <property type="match status" value="1"/>
</dbReference>
<evidence type="ECO:0000313" key="5">
    <source>
        <dbReference type="Proteomes" id="UP000315145"/>
    </source>
</evidence>
<dbReference type="EMBL" id="VWRS01000008">
    <property type="protein sequence ID" value="KAA5823561.1"/>
    <property type="molecule type" value="Genomic_DNA"/>
</dbReference>
<keyword evidence="1" id="KW-0597">Phosphoprotein</keyword>
<keyword evidence="5" id="KW-1185">Reference proteome</keyword>
<dbReference type="InterPro" id="IPR052048">
    <property type="entry name" value="ST_Response_Regulator"/>
</dbReference>
<comment type="caution">
    <text evidence="3">The sequence shown here is derived from an EMBL/GenBank/DDBJ whole genome shotgun (WGS) entry which is preliminary data.</text>
</comment>
<sequence>MGKILLVDDDRATNFYNQIILKRNKVDHDIKVMENGLKAIEYIRNNSQPDFIFLDINMPVMDGFQFLEAYESWLEGETNNTKIYVMMSVVLSDEKLKKLAHYNYVRVINSKVLTKTEINKILKN</sequence>
<dbReference type="PROSITE" id="PS50110">
    <property type="entry name" value="RESPONSE_REGULATORY"/>
    <property type="match status" value="1"/>
</dbReference>
<accession>A0A5M7B809</accession>